<protein>
    <submittedName>
        <fullName evidence="2">Putative ATP-dependent DNA helicase recG C-terminal</fullName>
    </submittedName>
</protein>
<dbReference type="RefSeq" id="WP_092258887.1">
    <property type="nucleotide sequence ID" value="NZ_CP047199.1"/>
</dbReference>
<dbReference type="InterPro" id="IPR036388">
    <property type="entry name" value="WH-like_DNA-bd_sf"/>
</dbReference>
<dbReference type="Pfam" id="PF13749">
    <property type="entry name" value="HATPase_c_4"/>
    <property type="match status" value="1"/>
</dbReference>
<dbReference type="Proteomes" id="UP000198929">
    <property type="component" value="Unassembled WGS sequence"/>
</dbReference>
<feature type="domain" description="Transcriptional regulator DIP2311-like C-terminal" evidence="1">
    <location>
        <begin position="247"/>
        <end position="302"/>
    </location>
</feature>
<reference evidence="3" key="1">
    <citation type="submission" date="2016-10" db="EMBL/GenBank/DDBJ databases">
        <authorList>
            <person name="Varghese N."/>
            <person name="Submissions S."/>
        </authorList>
    </citation>
    <scope>NUCLEOTIDE SEQUENCE [LARGE SCALE GENOMIC DNA]</scope>
    <source>
        <strain evidence="3">DSM 20524</strain>
    </source>
</reference>
<dbReference type="Gene3D" id="1.10.10.10">
    <property type="entry name" value="Winged helix-like DNA-binding domain superfamily/Winged helix DNA-binding domain"/>
    <property type="match status" value="1"/>
</dbReference>
<dbReference type="InterPro" id="IPR038475">
    <property type="entry name" value="RecG_C_sf"/>
</dbReference>
<proteinExistence type="predicted"/>
<accession>A0A1H9U3L6</accession>
<dbReference type="InterPro" id="IPR054760">
    <property type="entry name" value="DIP2311-like_C"/>
</dbReference>
<gene>
    <name evidence="2" type="ORF">SAMN05661109_01646</name>
</gene>
<dbReference type="EMBL" id="FOGQ01000007">
    <property type="protein sequence ID" value="SES04150.1"/>
    <property type="molecule type" value="Genomic_DNA"/>
</dbReference>
<organism evidence="2 3">
    <name type="scientific">Corynebacterium cystitidis DSM 20524</name>
    <dbReference type="NCBI Taxonomy" id="1121357"/>
    <lineage>
        <taxon>Bacteria</taxon>
        <taxon>Bacillati</taxon>
        <taxon>Actinomycetota</taxon>
        <taxon>Actinomycetes</taxon>
        <taxon>Mycobacteriales</taxon>
        <taxon>Corynebacteriaceae</taxon>
        <taxon>Corynebacterium</taxon>
    </lineage>
</organism>
<keyword evidence="2" id="KW-0067">ATP-binding</keyword>
<evidence type="ECO:0000259" key="1">
    <source>
        <dbReference type="Pfam" id="PF22168"/>
    </source>
</evidence>
<sequence length="305" mass="33132">MAAAAQASISDVRPEALAIVRRWRGTEPLQYTDEELLRAIGALRSDGKLSEAAALLFTSLGRCGIELTHFSVPAGQVINRVSPRAEQSLVEQIDVIEQALAVMNTKVTVEKGLSHIQLPRVPESAVREALLNGVIHRDWNRSTPTDVRWTEADSMLEVRSPGGFVGHVTSSNILSQREARYPALADLFRAIGLVDKQGVGVDRMYLAIIAVGHNPPHIEEIDGVYVQATLIGGTPSTPVLAVMDALWQTIRAWLGEHDAITTGDVMELTGVARGTAKRVLDTLVDEDQLTPKGQGRASRFELPAR</sequence>
<dbReference type="Pfam" id="PF22168">
    <property type="entry name" value="DIP2311-like_C"/>
    <property type="match status" value="1"/>
</dbReference>
<evidence type="ECO:0000313" key="2">
    <source>
        <dbReference type="EMBL" id="SES04150.1"/>
    </source>
</evidence>
<evidence type="ECO:0000313" key="3">
    <source>
        <dbReference type="Proteomes" id="UP000198929"/>
    </source>
</evidence>
<keyword evidence="2" id="KW-0547">Nucleotide-binding</keyword>
<dbReference type="GO" id="GO:0004386">
    <property type="term" value="F:helicase activity"/>
    <property type="evidence" value="ECO:0007669"/>
    <property type="project" value="UniProtKB-KW"/>
</dbReference>
<keyword evidence="2" id="KW-0378">Hydrolase</keyword>
<name>A0A1H9U3L6_9CORY</name>
<dbReference type="STRING" id="1121357.SAMN05661109_01646"/>
<dbReference type="PANTHER" id="PTHR30595">
    <property type="entry name" value="GLPR-RELATED TRANSCRIPTIONAL REPRESSOR"/>
    <property type="match status" value="1"/>
</dbReference>
<dbReference type="Gene3D" id="3.30.565.60">
    <property type="match status" value="1"/>
</dbReference>
<dbReference type="PANTHER" id="PTHR30595:SF6">
    <property type="entry name" value="SCHLAFEN ALBA-2 DOMAIN-CONTAINING PROTEIN"/>
    <property type="match status" value="1"/>
</dbReference>
<dbReference type="Gene3D" id="6.10.10.130">
    <property type="match status" value="1"/>
</dbReference>
<keyword evidence="2" id="KW-0347">Helicase</keyword>
<dbReference type="AlphaFoldDB" id="A0A1H9U3L6"/>
<keyword evidence="3" id="KW-1185">Reference proteome</keyword>